<dbReference type="RefSeq" id="XP_025424884.1">
    <property type="nucleotide sequence ID" value="XM_025569099.1"/>
</dbReference>
<organism evidence="2">
    <name type="scientific">Sipha flava</name>
    <name type="common">yellow sugarcane aphid</name>
    <dbReference type="NCBI Taxonomy" id="143950"/>
    <lineage>
        <taxon>Eukaryota</taxon>
        <taxon>Metazoa</taxon>
        <taxon>Ecdysozoa</taxon>
        <taxon>Arthropoda</taxon>
        <taxon>Hexapoda</taxon>
        <taxon>Insecta</taxon>
        <taxon>Pterygota</taxon>
        <taxon>Neoptera</taxon>
        <taxon>Paraneoptera</taxon>
        <taxon>Hemiptera</taxon>
        <taxon>Sternorrhyncha</taxon>
        <taxon>Aphidomorpha</taxon>
        <taxon>Aphidoidea</taxon>
        <taxon>Aphididae</taxon>
        <taxon>Sipha</taxon>
    </lineage>
</organism>
<protein>
    <submittedName>
        <fullName evidence="4">Uncharacterized protein LOC112693853</fullName>
    </submittedName>
</protein>
<dbReference type="EMBL" id="GGMS01006597">
    <property type="protein sequence ID" value="MBY75800.1"/>
    <property type="molecule type" value="Transcribed_RNA"/>
</dbReference>
<accession>A0A2S2QE59</accession>
<name>A0A2S2QE59_9HEMI</name>
<gene>
    <name evidence="4" type="primary">LOC112693853</name>
    <name evidence="2" type="ORF">g.80426</name>
</gene>
<evidence type="ECO:0000256" key="1">
    <source>
        <dbReference type="SAM" id="MobiDB-lite"/>
    </source>
</evidence>
<dbReference type="AlphaFoldDB" id="A0A2S2QE59"/>
<feature type="region of interest" description="Disordered" evidence="1">
    <location>
        <begin position="52"/>
        <end position="71"/>
    </location>
</feature>
<evidence type="ECO:0000313" key="3">
    <source>
        <dbReference type="Proteomes" id="UP000694846"/>
    </source>
</evidence>
<dbReference type="Proteomes" id="UP000694846">
    <property type="component" value="Unplaced"/>
</dbReference>
<dbReference type="OrthoDB" id="6630968at2759"/>
<reference evidence="2" key="1">
    <citation type="submission" date="2018-04" db="EMBL/GenBank/DDBJ databases">
        <title>Transcriptome assembly of Sipha flava.</title>
        <authorList>
            <person name="Scully E.D."/>
            <person name="Geib S.M."/>
            <person name="Palmer N.A."/>
            <person name="Koch K."/>
            <person name="Bradshaw J."/>
            <person name="Heng-Moss T."/>
            <person name="Sarath G."/>
        </authorList>
    </citation>
    <scope>NUCLEOTIDE SEQUENCE</scope>
</reference>
<evidence type="ECO:0000313" key="4">
    <source>
        <dbReference type="RefSeq" id="XP_025424884.1"/>
    </source>
</evidence>
<reference evidence="4" key="2">
    <citation type="submission" date="2025-04" db="UniProtKB">
        <authorList>
            <consortium name="RefSeq"/>
        </authorList>
    </citation>
    <scope>IDENTIFICATION</scope>
    <source>
        <tissue evidence="4">Whole body</tissue>
    </source>
</reference>
<proteinExistence type="predicted"/>
<keyword evidence="3" id="KW-1185">Reference proteome</keyword>
<evidence type="ECO:0000313" key="2">
    <source>
        <dbReference type="EMBL" id="MBY75800.1"/>
    </source>
</evidence>
<sequence length="205" mass="23280">MSDSSSSTTHRKYVDPWDLDLREVSWRHSSDTTDCSADQVVSLSSAAGPESTRSEFVYVPGPSPKTKAGGRTRSRSVARYDCCQCSPKSSMALLPPDAAEPYECWEPGCKRPLYRYDDRVFYPVAAGSTNQCRLLYNASRPEVRRNSRYNTSDMDSMFRAYETSSGEYDSPENVITSQFRYNTLGHMKIDYSSNWNNLDKYICQV</sequence>
<dbReference type="GeneID" id="112693853"/>